<organism evidence="4 5">
    <name type="scientific">Pseudomonas mosselii</name>
    <dbReference type="NCBI Taxonomy" id="78327"/>
    <lineage>
        <taxon>Bacteria</taxon>
        <taxon>Pseudomonadati</taxon>
        <taxon>Pseudomonadota</taxon>
        <taxon>Gammaproteobacteria</taxon>
        <taxon>Pseudomonadales</taxon>
        <taxon>Pseudomonadaceae</taxon>
        <taxon>Pseudomonas</taxon>
    </lineage>
</organism>
<dbReference type="Gene3D" id="2.40.50.100">
    <property type="match status" value="1"/>
</dbReference>
<dbReference type="InterPro" id="IPR000073">
    <property type="entry name" value="AB_hydrolase_1"/>
</dbReference>
<keyword evidence="2" id="KW-0450">Lipoyl</keyword>
<name>A0A5R8ZH67_9PSED</name>
<dbReference type="InterPro" id="IPR029058">
    <property type="entry name" value="AB_hydrolase_fold"/>
</dbReference>
<keyword evidence="5" id="KW-1185">Reference proteome</keyword>
<reference evidence="4 5" key="1">
    <citation type="submission" date="2019-05" db="EMBL/GenBank/DDBJ databases">
        <title>Pseudomonas sp. SC006 isolated from lettuce that can produce HBGAs.</title>
        <authorList>
            <person name="Wang D."/>
            <person name="Liao N."/>
            <person name="Liu D."/>
            <person name="Zhang Z."/>
            <person name="Zou S."/>
        </authorList>
    </citation>
    <scope>NUCLEOTIDE SEQUENCE [LARGE SCALE GENOMIC DNA]</scope>
    <source>
        <strain evidence="4 5">SC006</strain>
    </source>
</reference>
<dbReference type="InterPro" id="IPR003016">
    <property type="entry name" value="2-oxoA_DH_lipoyl-BS"/>
</dbReference>
<feature type="domain" description="Lipoyl-binding" evidence="3">
    <location>
        <begin position="3"/>
        <end position="78"/>
    </location>
</feature>
<dbReference type="Gene3D" id="3.40.50.1820">
    <property type="entry name" value="alpha/beta hydrolase"/>
    <property type="match status" value="1"/>
</dbReference>
<dbReference type="GO" id="GO:0016740">
    <property type="term" value="F:transferase activity"/>
    <property type="evidence" value="ECO:0007669"/>
    <property type="project" value="UniProtKB-KW"/>
</dbReference>
<dbReference type="CDD" id="cd06849">
    <property type="entry name" value="lipoyl_domain"/>
    <property type="match status" value="1"/>
</dbReference>
<dbReference type="InterPro" id="IPR011053">
    <property type="entry name" value="Single_hybrid_motif"/>
</dbReference>
<evidence type="ECO:0000259" key="3">
    <source>
        <dbReference type="PROSITE" id="PS50968"/>
    </source>
</evidence>
<sequence>MSIEAVTIPKWGMTMTEGIVADWLVAEGDEVSRGQEIIEVESTKTTNAVESAASGILRRIVVQVGDTAPVGALVGVIADASVSDEEIEAFIASFADANGAADEVDPNAPSVKPIEVGEGRVVNVLTMGGDAEESIVLVHGFGGDLSTWLFNQDAFAKDHRVVAVDLPGHGASTPIQGSDVFGDLVSAVERALESVAPGKLHLVAHSFGGAVAAALASRQSGRVASLSLIAPVGLGKQINKSFLDDFISAERRRPLKEVLERLLADPSKISNDMIEGTLRFKRLEGVPEALSAIRDTIVDENGQQRHWIAGTVADFNGPVALIWGEKDQIVPLPSESQVPSQAKLNVIRGVGHMPQMEAASEVNSLVLENIARAK</sequence>
<evidence type="ECO:0000313" key="4">
    <source>
        <dbReference type="EMBL" id="TLP65113.1"/>
    </source>
</evidence>
<proteinExistence type="predicted"/>
<dbReference type="Proteomes" id="UP000309819">
    <property type="component" value="Unassembled WGS sequence"/>
</dbReference>
<dbReference type="NCBIfam" id="NF011457">
    <property type="entry name" value="PRK14875.1"/>
    <property type="match status" value="1"/>
</dbReference>
<dbReference type="PANTHER" id="PTHR43689:SF8">
    <property type="entry name" value="ALPHA_BETA-HYDROLASES SUPERFAMILY PROTEIN"/>
    <property type="match status" value="1"/>
</dbReference>
<dbReference type="Pfam" id="PF12697">
    <property type="entry name" value="Abhydrolase_6"/>
    <property type="match status" value="1"/>
</dbReference>
<dbReference type="OrthoDB" id="2086224at2"/>
<keyword evidence="4" id="KW-0808">Transferase</keyword>
<dbReference type="InterPro" id="IPR000089">
    <property type="entry name" value="Biotin_lipoyl"/>
</dbReference>
<dbReference type="PRINTS" id="PR00111">
    <property type="entry name" value="ABHYDROLASE"/>
</dbReference>
<dbReference type="PROSITE" id="PS00189">
    <property type="entry name" value="LIPOYL"/>
    <property type="match status" value="1"/>
</dbReference>
<evidence type="ECO:0000313" key="5">
    <source>
        <dbReference type="Proteomes" id="UP000309819"/>
    </source>
</evidence>
<dbReference type="PANTHER" id="PTHR43689">
    <property type="entry name" value="HYDROLASE"/>
    <property type="match status" value="1"/>
</dbReference>
<dbReference type="AlphaFoldDB" id="A0A5R8ZH67"/>
<comment type="cofactor">
    <cofactor evidence="1">
        <name>(R)-lipoate</name>
        <dbReference type="ChEBI" id="CHEBI:83088"/>
    </cofactor>
</comment>
<dbReference type="EMBL" id="VAUO01000001">
    <property type="protein sequence ID" value="TLP65113.1"/>
    <property type="molecule type" value="Genomic_DNA"/>
</dbReference>
<comment type="caution">
    <text evidence="4">The sequence shown here is derived from an EMBL/GenBank/DDBJ whole genome shotgun (WGS) entry which is preliminary data.</text>
</comment>
<evidence type="ECO:0000256" key="2">
    <source>
        <dbReference type="ARBA" id="ARBA00022823"/>
    </source>
</evidence>
<evidence type="ECO:0000256" key="1">
    <source>
        <dbReference type="ARBA" id="ARBA00001938"/>
    </source>
</evidence>
<dbReference type="Pfam" id="PF00364">
    <property type="entry name" value="Biotin_lipoyl"/>
    <property type="match status" value="1"/>
</dbReference>
<dbReference type="SUPFAM" id="SSF51230">
    <property type="entry name" value="Single hybrid motif"/>
    <property type="match status" value="1"/>
</dbReference>
<gene>
    <name evidence="4" type="ORF">FEM01_02730</name>
</gene>
<dbReference type="RefSeq" id="WP_138217741.1">
    <property type="nucleotide sequence ID" value="NZ_VAUO01000001.1"/>
</dbReference>
<dbReference type="PROSITE" id="PS50968">
    <property type="entry name" value="BIOTINYL_LIPOYL"/>
    <property type="match status" value="1"/>
</dbReference>
<protein>
    <submittedName>
        <fullName evidence="4">Acetoin dehydrogenase dihydrolipoyllysine-residue acetyltransferase subunit</fullName>
    </submittedName>
</protein>
<accession>A0A5R8ZH67</accession>
<dbReference type="SUPFAM" id="SSF53474">
    <property type="entry name" value="alpha/beta-Hydrolases"/>
    <property type="match status" value="1"/>
</dbReference>